<evidence type="ECO:0000313" key="2">
    <source>
        <dbReference type="Proteomes" id="UP000009170"/>
    </source>
</evidence>
<dbReference type="AlphaFoldDB" id="Q00WK6"/>
<reference evidence="1 2" key="2">
    <citation type="journal article" date="2014" name="BMC Genomics">
        <title>An improved genome of the model marine alga Ostreococcus tauri unfolds by assessing Illumina de novo assemblies.</title>
        <authorList>
            <person name="Blanc-Mathieu R."/>
            <person name="Verhelst B."/>
            <person name="Derelle E."/>
            <person name="Rombauts S."/>
            <person name="Bouget F.Y."/>
            <person name="Carre I."/>
            <person name="Chateau A."/>
            <person name="Eyre-Walker A."/>
            <person name="Grimsley N."/>
            <person name="Moreau H."/>
            <person name="Piegu B."/>
            <person name="Rivals E."/>
            <person name="Schackwitz W."/>
            <person name="Van de Peer Y."/>
            <person name="Piganeau G."/>
        </authorList>
    </citation>
    <scope>NUCLEOTIDE SEQUENCE [LARGE SCALE GENOMIC DNA]</scope>
    <source>
        <strain evidence="2">OTTH 0595 / CCAP 157/2 / RCC745</strain>
    </source>
</reference>
<accession>Q00WK6</accession>
<dbReference type="GeneID" id="9837607"/>
<dbReference type="RefSeq" id="XP_003082797.1">
    <property type="nucleotide sequence ID" value="XM_003082749.1"/>
</dbReference>
<organism evidence="1 2">
    <name type="scientific">Ostreococcus tauri</name>
    <name type="common">Marine green alga</name>
    <dbReference type="NCBI Taxonomy" id="70448"/>
    <lineage>
        <taxon>Eukaryota</taxon>
        <taxon>Viridiplantae</taxon>
        <taxon>Chlorophyta</taxon>
        <taxon>Mamiellophyceae</taxon>
        <taxon>Mamiellales</taxon>
        <taxon>Bathycoccaceae</taxon>
        <taxon>Ostreococcus</taxon>
    </lineage>
</organism>
<comment type="caution">
    <text evidence="1">The sequence shown here is derived from an EMBL/GenBank/DDBJ whole genome shotgun (WGS) entry which is preliminary data.</text>
</comment>
<sequence>MATATVSARVARSTRVGRFHGRDAVRVAHSRASASDDDAHSSAHRSFLGDWLRDPQRNQHVVAYLVAHGVGVTAVDRSRERYAQTWCSSDSGVDGEFTVRTTSASGTDRTLTYVLSEDGFVESYKTSQIFGKEPGQVRRFAAFDAKTGTHEVRTESSLGRETTTRTVSEDGTEMTCVRRFISNDPNHDIDITATERFVRPSA</sequence>
<gene>
    <name evidence="1" type="ORF">OT_ostta14g00055</name>
</gene>
<dbReference type="EMBL" id="CAID01000014">
    <property type="protein sequence ID" value="CAL56752.1"/>
    <property type="molecule type" value="Genomic_DNA"/>
</dbReference>
<reference evidence="2" key="1">
    <citation type="journal article" date="2006" name="Proc. Natl. Acad. Sci. U.S.A.">
        <title>Genome analysis of the smallest free-living eukaryote Ostreococcus tauri unveils many unique features.</title>
        <authorList>
            <person name="Derelle E."/>
            <person name="Ferraz C."/>
            <person name="Rombauts S."/>
            <person name="Rouze P."/>
            <person name="Worden A.Z."/>
            <person name="Robbens S."/>
            <person name="Partensky F."/>
            <person name="Degroeve S."/>
            <person name="Echeynie S."/>
            <person name="Cooke R."/>
            <person name="Saeys Y."/>
            <person name="Wuyts J."/>
            <person name="Jabbari K."/>
            <person name="Bowler C."/>
            <person name="Panaud O."/>
            <person name="Piegu B."/>
            <person name="Ball S.G."/>
            <person name="Ral J.-P."/>
            <person name="Bouget F.-Y."/>
            <person name="Piganeau G."/>
            <person name="De Baets B."/>
            <person name="Picard A."/>
            <person name="Delseny M."/>
            <person name="Demaille J."/>
            <person name="Van de Peer Y."/>
            <person name="Moreau H."/>
        </authorList>
    </citation>
    <scope>NUCLEOTIDE SEQUENCE [LARGE SCALE GENOMIC DNA]</scope>
    <source>
        <strain evidence="2">OTTH 0595 / CCAP 157/2 / RCC745</strain>
    </source>
</reference>
<dbReference type="OMA" id="APYEQEW"/>
<keyword evidence="2" id="KW-1185">Reference proteome</keyword>
<dbReference type="Proteomes" id="UP000009170">
    <property type="component" value="Unassembled WGS sequence"/>
</dbReference>
<dbReference type="KEGG" id="ota:OT_ostta14g00055"/>
<name>Q00WK6_OSTTA</name>
<protein>
    <submittedName>
        <fullName evidence="1">Unnamed product</fullName>
    </submittedName>
</protein>
<evidence type="ECO:0000313" key="1">
    <source>
        <dbReference type="EMBL" id="CAL56752.1"/>
    </source>
</evidence>
<dbReference type="InParanoid" id="Q00WK6"/>
<proteinExistence type="predicted"/>